<reference evidence="4 5" key="1">
    <citation type="journal article" date="2018" name="Nat. Ecol. Evol.">
        <title>Shark genomes provide insights into elasmobranch evolution and the origin of vertebrates.</title>
        <authorList>
            <person name="Hara Y"/>
            <person name="Yamaguchi K"/>
            <person name="Onimaru K"/>
            <person name="Kadota M"/>
            <person name="Koyanagi M"/>
            <person name="Keeley SD"/>
            <person name="Tatsumi K"/>
            <person name="Tanaka K"/>
            <person name="Motone F"/>
            <person name="Kageyama Y"/>
            <person name="Nozu R"/>
            <person name="Adachi N"/>
            <person name="Nishimura O"/>
            <person name="Nakagawa R"/>
            <person name="Tanegashima C"/>
            <person name="Kiyatake I"/>
            <person name="Matsumoto R"/>
            <person name="Murakumo K"/>
            <person name="Nishida K"/>
            <person name="Terakita A"/>
            <person name="Kuratani S"/>
            <person name="Sato K"/>
            <person name="Hyodo S Kuraku.S."/>
        </authorList>
    </citation>
    <scope>NUCLEOTIDE SEQUENCE [LARGE SCALE GENOMIC DNA]</scope>
</reference>
<dbReference type="SUPFAM" id="SSF48726">
    <property type="entry name" value="Immunoglobulin"/>
    <property type="match status" value="2"/>
</dbReference>
<keyword evidence="5" id="KW-1185">Reference proteome</keyword>
<dbReference type="GO" id="GO:0005886">
    <property type="term" value="C:plasma membrane"/>
    <property type="evidence" value="ECO:0007669"/>
    <property type="project" value="TreeGrafter"/>
</dbReference>
<dbReference type="Proteomes" id="UP000288216">
    <property type="component" value="Unassembled WGS sequence"/>
</dbReference>
<dbReference type="InterPro" id="IPR036179">
    <property type="entry name" value="Ig-like_dom_sf"/>
</dbReference>
<dbReference type="InterPro" id="IPR013783">
    <property type="entry name" value="Ig-like_fold"/>
</dbReference>
<sequence>MRAVWLLLLLSLPGSEGVLVEVPRRVNGMVGNPVVLPCNFTSPYTGYTTFEITVIWKVKTFYKGPVLFNSTNRARNEEGFENVVHTNVNGRYRLAGDPRQNDASLELRSATLEDTSQYFCRVEVKRQGLPPYMKETNPGVILKITGPPIILNMFIQVINATQFTLVCLVRGEPAPNILWIDPQRLPVNGSNTPVTRGPGKYQVVGELHGPKLGGNYTCKATNSQGDVTHNIYFAVVNEDRALLKVIIGSITFIRETRQQPGSSKYWKVKPKSTAETACTVPESPPDFNKE</sequence>
<dbReference type="Pfam" id="PF07686">
    <property type="entry name" value="V-set"/>
    <property type="match status" value="1"/>
</dbReference>
<dbReference type="PROSITE" id="PS50835">
    <property type="entry name" value="IG_LIKE"/>
    <property type="match status" value="2"/>
</dbReference>
<dbReference type="InterPro" id="IPR003599">
    <property type="entry name" value="Ig_sub"/>
</dbReference>
<feature type="domain" description="Ig-like" evidence="3">
    <location>
        <begin position="13"/>
        <end position="123"/>
    </location>
</feature>
<dbReference type="PANTHER" id="PTHR46942:SF1">
    <property type="entry name" value="SIALIC ACID-BINDING IG-LIKE LECTIN 15"/>
    <property type="match status" value="1"/>
</dbReference>
<evidence type="ECO:0000259" key="3">
    <source>
        <dbReference type="PROSITE" id="PS50835"/>
    </source>
</evidence>
<dbReference type="InterPro" id="IPR007110">
    <property type="entry name" value="Ig-like_dom"/>
</dbReference>
<comment type="caution">
    <text evidence="4">The sequence shown here is derived from an EMBL/GenBank/DDBJ whole genome shotgun (WGS) entry which is preliminary data.</text>
</comment>
<dbReference type="GO" id="GO:0045124">
    <property type="term" value="P:regulation of bone resorption"/>
    <property type="evidence" value="ECO:0007669"/>
    <property type="project" value="TreeGrafter"/>
</dbReference>
<dbReference type="Pfam" id="PF07679">
    <property type="entry name" value="I-set"/>
    <property type="match status" value="1"/>
</dbReference>
<dbReference type="InterPro" id="IPR042836">
    <property type="entry name" value="SIG15"/>
</dbReference>
<organism evidence="4 5">
    <name type="scientific">Scyliorhinus torazame</name>
    <name type="common">Cloudy catshark</name>
    <name type="synonym">Catulus torazame</name>
    <dbReference type="NCBI Taxonomy" id="75743"/>
    <lineage>
        <taxon>Eukaryota</taxon>
        <taxon>Metazoa</taxon>
        <taxon>Chordata</taxon>
        <taxon>Craniata</taxon>
        <taxon>Vertebrata</taxon>
        <taxon>Chondrichthyes</taxon>
        <taxon>Elasmobranchii</taxon>
        <taxon>Galeomorphii</taxon>
        <taxon>Galeoidea</taxon>
        <taxon>Carcharhiniformes</taxon>
        <taxon>Scyliorhinidae</taxon>
        <taxon>Scyliorhinus</taxon>
    </lineage>
</organism>
<feature type="domain" description="Ig-like" evidence="3">
    <location>
        <begin position="147"/>
        <end position="228"/>
    </location>
</feature>
<dbReference type="PANTHER" id="PTHR46942">
    <property type="entry name" value="SIALIC ACID-BINDING IG-LIKE LECTIN 15"/>
    <property type="match status" value="1"/>
</dbReference>
<evidence type="ECO:0000313" key="4">
    <source>
        <dbReference type="EMBL" id="GCB67271.1"/>
    </source>
</evidence>
<dbReference type="GO" id="GO:0032956">
    <property type="term" value="P:regulation of actin cytoskeleton organization"/>
    <property type="evidence" value="ECO:0007669"/>
    <property type="project" value="TreeGrafter"/>
</dbReference>
<dbReference type="OMA" id="PADPSCE"/>
<name>A0A401P2C4_SCYTO</name>
<proteinExistence type="predicted"/>
<gene>
    <name evidence="4" type="ORF">scyTo_0015103</name>
</gene>
<evidence type="ECO:0000256" key="2">
    <source>
        <dbReference type="SAM" id="SignalP"/>
    </source>
</evidence>
<dbReference type="InterPro" id="IPR013098">
    <property type="entry name" value="Ig_I-set"/>
</dbReference>
<dbReference type="OrthoDB" id="6152887at2759"/>
<feature type="chain" id="PRO_5019117511" description="Ig-like domain-containing protein" evidence="2">
    <location>
        <begin position="18"/>
        <end position="290"/>
    </location>
</feature>
<evidence type="ECO:0000256" key="1">
    <source>
        <dbReference type="SAM" id="MobiDB-lite"/>
    </source>
</evidence>
<dbReference type="SMART" id="SM00409">
    <property type="entry name" value="IG"/>
    <property type="match status" value="2"/>
</dbReference>
<dbReference type="InterPro" id="IPR013106">
    <property type="entry name" value="Ig_V-set"/>
</dbReference>
<dbReference type="GO" id="GO:2001204">
    <property type="term" value="P:regulation of osteoclast development"/>
    <property type="evidence" value="ECO:0007669"/>
    <property type="project" value="TreeGrafter"/>
</dbReference>
<feature type="region of interest" description="Disordered" evidence="1">
    <location>
        <begin position="261"/>
        <end position="290"/>
    </location>
</feature>
<dbReference type="STRING" id="75743.A0A401P2C4"/>
<evidence type="ECO:0000313" key="5">
    <source>
        <dbReference type="Proteomes" id="UP000288216"/>
    </source>
</evidence>
<protein>
    <recommendedName>
        <fullName evidence="3">Ig-like domain-containing protein</fullName>
    </recommendedName>
</protein>
<dbReference type="EMBL" id="BFAA01008398">
    <property type="protein sequence ID" value="GCB67271.1"/>
    <property type="molecule type" value="Genomic_DNA"/>
</dbReference>
<dbReference type="Gene3D" id="2.60.40.10">
    <property type="entry name" value="Immunoglobulins"/>
    <property type="match status" value="2"/>
</dbReference>
<dbReference type="AlphaFoldDB" id="A0A401P2C4"/>
<keyword evidence="2" id="KW-0732">Signal</keyword>
<accession>A0A401P2C4</accession>
<feature type="signal peptide" evidence="2">
    <location>
        <begin position="1"/>
        <end position="17"/>
    </location>
</feature>